<evidence type="ECO:0000313" key="2">
    <source>
        <dbReference type="Proteomes" id="UP001341840"/>
    </source>
</evidence>
<dbReference type="Proteomes" id="UP001341840">
    <property type="component" value="Unassembled WGS sequence"/>
</dbReference>
<keyword evidence="2" id="KW-1185">Reference proteome</keyword>
<evidence type="ECO:0000313" key="1">
    <source>
        <dbReference type="EMBL" id="MED6150384.1"/>
    </source>
</evidence>
<organism evidence="1 2">
    <name type="scientific">Stylosanthes scabra</name>
    <dbReference type="NCBI Taxonomy" id="79078"/>
    <lineage>
        <taxon>Eukaryota</taxon>
        <taxon>Viridiplantae</taxon>
        <taxon>Streptophyta</taxon>
        <taxon>Embryophyta</taxon>
        <taxon>Tracheophyta</taxon>
        <taxon>Spermatophyta</taxon>
        <taxon>Magnoliopsida</taxon>
        <taxon>eudicotyledons</taxon>
        <taxon>Gunneridae</taxon>
        <taxon>Pentapetalae</taxon>
        <taxon>rosids</taxon>
        <taxon>fabids</taxon>
        <taxon>Fabales</taxon>
        <taxon>Fabaceae</taxon>
        <taxon>Papilionoideae</taxon>
        <taxon>50 kb inversion clade</taxon>
        <taxon>dalbergioids sensu lato</taxon>
        <taxon>Dalbergieae</taxon>
        <taxon>Pterocarpus clade</taxon>
        <taxon>Stylosanthes</taxon>
    </lineage>
</organism>
<protein>
    <submittedName>
        <fullName evidence="1">Uncharacterized protein</fullName>
    </submittedName>
</protein>
<dbReference type="EMBL" id="JASCZI010091455">
    <property type="protein sequence ID" value="MED6150384.1"/>
    <property type="molecule type" value="Genomic_DNA"/>
</dbReference>
<accession>A0ABU6TNJ6</accession>
<proteinExistence type="predicted"/>
<name>A0ABU6TNJ6_9FABA</name>
<sequence>MNPLSPPPSFGSGSISTFASASLFRSTVMSPQPLAAQIGEEEALHAIVGNLSVEVLKDHREFEPHILELLEDDAISLLGQMEKQHQMKLKLQD</sequence>
<comment type="caution">
    <text evidence="1">The sequence shown here is derived from an EMBL/GenBank/DDBJ whole genome shotgun (WGS) entry which is preliminary data.</text>
</comment>
<gene>
    <name evidence="1" type="ORF">PIB30_071728</name>
</gene>
<reference evidence="1 2" key="1">
    <citation type="journal article" date="2023" name="Plants (Basel)">
        <title>Bridging the Gap: Combining Genomics and Transcriptomics Approaches to Understand Stylosanthes scabra, an Orphan Legume from the Brazilian Caatinga.</title>
        <authorList>
            <person name="Ferreira-Neto J.R.C."/>
            <person name="da Silva M.D."/>
            <person name="Binneck E."/>
            <person name="de Melo N.F."/>
            <person name="da Silva R.H."/>
            <person name="de Melo A.L.T.M."/>
            <person name="Pandolfi V."/>
            <person name="Bustamante F.O."/>
            <person name="Brasileiro-Vidal A.C."/>
            <person name="Benko-Iseppon A.M."/>
        </authorList>
    </citation>
    <scope>NUCLEOTIDE SEQUENCE [LARGE SCALE GENOMIC DNA]</scope>
    <source>
        <tissue evidence="1">Leaves</tissue>
    </source>
</reference>